<reference evidence="2" key="1">
    <citation type="journal article" date="2019" name="Int. J. Syst. Evol. Microbiol.">
        <title>The Global Catalogue of Microorganisms (GCM) 10K type strain sequencing project: providing services to taxonomists for standard genome sequencing and annotation.</title>
        <authorList>
            <consortium name="The Broad Institute Genomics Platform"/>
            <consortium name="The Broad Institute Genome Sequencing Center for Infectious Disease"/>
            <person name="Wu L."/>
            <person name="Ma J."/>
        </authorList>
    </citation>
    <scope>NUCLEOTIDE SEQUENCE [LARGE SCALE GENOMIC DNA]</scope>
    <source>
        <strain evidence="2">NBRC 111981</strain>
    </source>
</reference>
<organism evidence="1 2">
    <name type="scientific">Dyella flagellata</name>
    <dbReference type="NCBI Taxonomy" id="1867833"/>
    <lineage>
        <taxon>Bacteria</taxon>
        <taxon>Pseudomonadati</taxon>
        <taxon>Pseudomonadota</taxon>
        <taxon>Gammaproteobacteria</taxon>
        <taxon>Lysobacterales</taxon>
        <taxon>Rhodanobacteraceae</taxon>
        <taxon>Dyella</taxon>
    </lineage>
</organism>
<gene>
    <name evidence="1" type="ORF">GCM10007898_00360</name>
</gene>
<name>A0ABQ5X4C0_9GAMM</name>
<evidence type="ECO:0000313" key="2">
    <source>
        <dbReference type="Proteomes" id="UP001156627"/>
    </source>
</evidence>
<sequence length="141" mass="15291">MALNFNSAASSYNPTPTLPCKQGRELQIARCSTCSLPCLAGEGRGGVAWALALSQISPDNVKHIFRAQQHFIIPEAQDAKATRLQCAGSGRVILKSIQMLAAIDLHHQHGREANKVDDVAGDWILAPEFMDCQIFVPNVLP</sequence>
<protein>
    <submittedName>
        <fullName evidence="1">Uncharacterized protein</fullName>
    </submittedName>
</protein>
<dbReference type="EMBL" id="BSOA01000001">
    <property type="protein sequence ID" value="GLQ86470.1"/>
    <property type="molecule type" value="Genomic_DNA"/>
</dbReference>
<dbReference type="Proteomes" id="UP001156627">
    <property type="component" value="Unassembled WGS sequence"/>
</dbReference>
<evidence type="ECO:0000313" key="1">
    <source>
        <dbReference type="EMBL" id="GLQ86470.1"/>
    </source>
</evidence>
<accession>A0ABQ5X4C0</accession>
<keyword evidence="2" id="KW-1185">Reference proteome</keyword>
<comment type="caution">
    <text evidence="1">The sequence shown here is derived from an EMBL/GenBank/DDBJ whole genome shotgun (WGS) entry which is preliminary data.</text>
</comment>
<proteinExistence type="predicted"/>